<keyword evidence="2" id="KW-0863">Zinc-finger</keyword>
<feature type="compositionally biased region" description="Polar residues" evidence="4">
    <location>
        <begin position="537"/>
        <end position="577"/>
    </location>
</feature>
<dbReference type="EMBL" id="JAMZMK010006512">
    <property type="protein sequence ID" value="KAI7748518.1"/>
    <property type="molecule type" value="Genomic_DNA"/>
</dbReference>
<dbReference type="AlphaFoldDB" id="A0AAD5CUH5"/>
<evidence type="ECO:0000256" key="3">
    <source>
        <dbReference type="ARBA" id="ARBA00022833"/>
    </source>
</evidence>
<dbReference type="Pfam" id="PF12906">
    <property type="entry name" value="RINGv"/>
    <property type="match status" value="1"/>
</dbReference>
<dbReference type="SMART" id="SM00744">
    <property type="entry name" value="RINGv"/>
    <property type="match status" value="1"/>
</dbReference>
<dbReference type="PANTHER" id="PTHR46158:SF10">
    <property type="entry name" value="RING-CH-TYPE DOMAIN-CONTAINING PROTEIN"/>
    <property type="match status" value="1"/>
</dbReference>
<evidence type="ECO:0000313" key="7">
    <source>
        <dbReference type="EMBL" id="KAI7748518.1"/>
    </source>
</evidence>
<dbReference type="PROSITE" id="PS51292">
    <property type="entry name" value="ZF_RING_CH"/>
    <property type="match status" value="1"/>
</dbReference>
<gene>
    <name evidence="7" type="ORF">M8C21_020733</name>
</gene>
<feature type="transmembrane region" description="Helical" evidence="5">
    <location>
        <begin position="474"/>
        <end position="498"/>
    </location>
</feature>
<comment type="caution">
    <text evidence="7">The sequence shown here is derived from an EMBL/GenBank/DDBJ whole genome shotgun (WGS) entry which is preliminary data.</text>
</comment>
<feature type="region of interest" description="Disordered" evidence="4">
    <location>
        <begin position="513"/>
        <end position="577"/>
    </location>
</feature>
<protein>
    <recommendedName>
        <fullName evidence="6">RING-CH-type domain-containing protein</fullName>
    </recommendedName>
</protein>
<dbReference type="CDD" id="cd16495">
    <property type="entry name" value="RING_CH-C4HC3_MARCH"/>
    <property type="match status" value="1"/>
</dbReference>
<feature type="transmembrane region" description="Helical" evidence="5">
    <location>
        <begin position="449"/>
        <end position="468"/>
    </location>
</feature>
<feature type="compositionally biased region" description="Polar residues" evidence="4">
    <location>
        <begin position="270"/>
        <end position="281"/>
    </location>
</feature>
<keyword evidence="1" id="KW-0479">Metal-binding</keyword>
<evidence type="ECO:0000313" key="8">
    <source>
        <dbReference type="Proteomes" id="UP001206925"/>
    </source>
</evidence>
<accession>A0AAD5CUH5</accession>
<sequence length="577" mass="63331">MAEAATDKEATTSMSIDLKPSLIHKCYGLTLMSCGIGWDVTGRETPSQWAVMGKPMRGVTSVNGCGVAKVEQTSEISEIIEVNTTSQDLVLEIPEITYDTSTTRINTPQQTPKRVNFSPLCSPSTYTYAKFNEPSSSPSSSRGISSSIKSLIPKLSFKLKNRTSEIEKAAILVLGSSPSEIRGKARMSRSLSFTKLFAAKSKRTSSLPATPIAHSNPESMHGRNTIEKDWIQQPMHRSRSVPALIKDESVTQVESLGGVFRIIPSTPKATQGTQSTISVNPITDAGGNDDEEEGEDIAEEEAVCRICMVELREGADNTLKMECSCKGELALAHQECAIKWFSIKGNKTCEVCKHEVKNLPVTLLRIPRSQSRILRGNGALHLLEVPRYRVWQDVPVLVIVSMLAYFCFLEQLLVSKMGSGAIAISLPFSCILGLLASMTSTTMVKRRYAWIYATIQYILVVGFAHVFYSKLKVTGLLSVLLATFAGFGGAMCFTSIIYEFLKWRRRWRDWSNNGTLESEPPQGSTEPAHAPQDESRQQGSSTDAVQPQQPTDTAHTPQYESDLQGSETQESGQQPGP</sequence>
<feature type="region of interest" description="Disordered" evidence="4">
    <location>
        <begin position="270"/>
        <end position="292"/>
    </location>
</feature>
<evidence type="ECO:0000256" key="2">
    <source>
        <dbReference type="ARBA" id="ARBA00022771"/>
    </source>
</evidence>
<dbReference type="PANTHER" id="PTHR46158">
    <property type="entry name" value="OS02G0165000 PROTEIN"/>
    <property type="match status" value="1"/>
</dbReference>
<dbReference type="Proteomes" id="UP001206925">
    <property type="component" value="Unassembled WGS sequence"/>
</dbReference>
<evidence type="ECO:0000256" key="5">
    <source>
        <dbReference type="SAM" id="Phobius"/>
    </source>
</evidence>
<dbReference type="Gene3D" id="3.30.40.10">
    <property type="entry name" value="Zinc/RING finger domain, C3HC4 (zinc finger)"/>
    <property type="match status" value="1"/>
</dbReference>
<dbReference type="InterPro" id="IPR013083">
    <property type="entry name" value="Znf_RING/FYVE/PHD"/>
</dbReference>
<organism evidence="7 8">
    <name type="scientific">Ambrosia artemisiifolia</name>
    <name type="common">Common ragweed</name>
    <dbReference type="NCBI Taxonomy" id="4212"/>
    <lineage>
        <taxon>Eukaryota</taxon>
        <taxon>Viridiplantae</taxon>
        <taxon>Streptophyta</taxon>
        <taxon>Embryophyta</taxon>
        <taxon>Tracheophyta</taxon>
        <taxon>Spermatophyta</taxon>
        <taxon>Magnoliopsida</taxon>
        <taxon>eudicotyledons</taxon>
        <taxon>Gunneridae</taxon>
        <taxon>Pentapetalae</taxon>
        <taxon>asterids</taxon>
        <taxon>campanulids</taxon>
        <taxon>Asterales</taxon>
        <taxon>Asteraceae</taxon>
        <taxon>Asteroideae</taxon>
        <taxon>Heliantheae alliance</taxon>
        <taxon>Heliantheae</taxon>
        <taxon>Ambrosia</taxon>
    </lineage>
</organism>
<evidence type="ECO:0000256" key="1">
    <source>
        <dbReference type="ARBA" id="ARBA00022723"/>
    </source>
</evidence>
<feature type="transmembrane region" description="Helical" evidence="5">
    <location>
        <begin position="420"/>
        <end position="437"/>
    </location>
</feature>
<reference evidence="7" key="1">
    <citation type="submission" date="2022-06" db="EMBL/GenBank/DDBJ databases">
        <title>Uncovering the hologenomic basis of an extraordinary plant invasion.</title>
        <authorList>
            <person name="Bieker V.C."/>
            <person name="Martin M.D."/>
            <person name="Gilbert T."/>
            <person name="Hodgins K."/>
            <person name="Battlay P."/>
            <person name="Petersen B."/>
            <person name="Wilson J."/>
        </authorList>
    </citation>
    <scope>NUCLEOTIDE SEQUENCE</scope>
    <source>
        <strain evidence="7">AA19_3_7</strain>
        <tissue evidence="7">Leaf</tissue>
    </source>
</reference>
<proteinExistence type="predicted"/>
<evidence type="ECO:0000256" key="4">
    <source>
        <dbReference type="SAM" id="MobiDB-lite"/>
    </source>
</evidence>
<keyword evidence="5" id="KW-0472">Membrane</keyword>
<evidence type="ECO:0000259" key="6">
    <source>
        <dbReference type="PROSITE" id="PS51292"/>
    </source>
</evidence>
<keyword evidence="3" id="KW-0862">Zinc</keyword>
<dbReference type="InterPro" id="IPR011016">
    <property type="entry name" value="Znf_RING-CH"/>
</dbReference>
<name>A0AAD5CUH5_AMBAR</name>
<keyword evidence="5" id="KW-1133">Transmembrane helix</keyword>
<keyword evidence="8" id="KW-1185">Reference proteome</keyword>
<dbReference type="GO" id="GO:0008270">
    <property type="term" value="F:zinc ion binding"/>
    <property type="evidence" value="ECO:0007669"/>
    <property type="project" value="UniProtKB-KW"/>
</dbReference>
<feature type="compositionally biased region" description="Polar residues" evidence="4">
    <location>
        <begin position="513"/>
        <end position="525"/>
    </location>
</feature>
<feature type="domain" description="RING-CH-type" evidence="6">
    <location>
        <begin position="296"/>
        <end position="359"/>
    </location>
</feature>
<keyword evidence="5" id="KW-0812">Transmembrane</keyword>
<dbReference type="SUPFAM" id="SSF57850">
    <property type="entry name" value="RING/U-box"/>
    <property type="match status" value="1"/>
</dbReference>